<dbReference type="Proteomes" id="UP000075360">
    <property type="component" value="Unassembled WGS sequence"/>
</dbReference>
<dbReference type="Proteomes" id="UP000056109">
    <property type="component" value="Chromosome I"/>
</dbReference>
<dbReference type="PIRSF" id="PIRSF019307">
    <property type="entry name" value="UCP019307"/>
    <property type="match status" value="1"/>
</dbReference>
<dbReference type="InterPro" id="IPR047121">
    <property type="entry name" value="YjiB-like"/>
</dbReference>
<dbReference type="AlphaFoldDB" id="A0A0U4Y754"/>
<dbReference type="PATRIC" id="fig|446692.3.peg.3720"/>
<dbReference type="KEGG" id="asz:ASN_3507"/>
<dbReference type="CDD" id="cd02219">
    <property type="entry name" value="cupin_YjlB-like"/>
    <property type="match status" value="1"/>
</dbReference>
<dbReference type="InterPro" id="IPR014500">
    <property type="entry name" value="UCP019307_cupin"/>
</dbReference>
<dbReference type="PANTHER" id="PTHR36448:SF2">
    <property type="entry name" value="CUPIN TYPE-1 DOMAIN-CONTAINING PROTEIN"/>
    <property type="match status" value="1"/>
</dbReference>
<dbReference type="GeneID" id="34784451"/>
<reference evidence="1" key="2">
    <citation type="submission" date="2014-09" db="EMBL/GenBank/DDBJ databases">
        <authorList>
            <person name="Magalhaes I.L.F."/>
            <person name="Oliveira U."/>
            <person name="Santos F.R."/>
            <person name="Vidigal T.H.D.A."/>
            <person name="Brescovit A.D."/>
            <person name="Santos A.J."/>
        </authorList>
    </citation>
    <scope>NUCLEOTIDE SEQUENCE</scope>
    <source>
        <strain evidence="1">108B</strain>
    </source>
</reference>
<dbReference type="PANTHER" id="PTHR36448">
    <property type="entry name" value="BLR7373 PROTEIN"/>
    <property type="match status" value="1"/>
</dbReference>
<dbReference type="OrthoDB" id="9791759at2"/>
<evidence type="ECO:0000313" key="1">
    <source>
        <dbReference type="EMBL" id="CEF42734.1"/>
    </source>
</evidence>
<dbReference type="SUPFAM" id="SSF51182">
    <property type="entry name" value="RmlC-like cupins"/>
    <property type="match status" value="1"/>
</dbReference>
<dbReference type="InterPro" id="IPR014710">
    <property type="entry name" value="RmlC-like_jellyroll"/>
</dbReference>
<gene>
    <name evidence="2" type="ORF">AD948_09045</name>
    <name evidence="1" type="ORF">ASN_3507</name>
</gene>
<evidence type="ECO:0000313" key="2">
    <source>
        <dbReference type="EMBL" id="KXV59318.1"/>
    </source>
</evidence>
<dbReference type="EMBL" id="LN606600">
    <property type="protein sequence ID" value="CEF42734.1"/>
    <property type="molecule type" value="Genomic_DNA"/>
</dbReference>
<name>A0A0U4Y754_9PROT</name>
<evidence type="ECO:0000313" key="4">
    <source>
        <dbReference type="Proteomes" id="UP000075360"/>
    </source>
</evidence>
<dbReference type="RefSeq" id="WP_058988835.1">
    <property type="nucleotide sequence ID" value="NZ_LHZU01000130.1"/>
</dbReference>
<evidence type="ECO:0000313" key="3">
    <source>
        <dbReference type="Proteomes" id="UP000056109"/>
    </source>
</evidence>
<organism evidence="1 3">
    <name type="scientific">Acetobacter senegalensis</name>
    <dbReference type="NCBI Taxonomy" id="446692"/>
    <lineage>
        <taxon>Bacteria</taxon>
        <taxon>Pseudomonadati</taxon>
        <taxon>Pseudomonadota</taxon>
        <taxon>Alphaproteobacteria</taxon>
        <taxon>Acetobacterales</taxon>
        <taxon>Acetobacteraceae</taxon>
        <taxon>Acetobacter</taxon>
    </lineage>
</organism>
<proteinExistence type="predicted"/>
<protein>
    <submittedName>
        <fullName evidence="2">Cupin</fullName>
    </submittedName>
</protein>
<accession>A0A0U4Y754</accession>
<keyword evidence="3" id="KW-1185">Reference proteome</keyword>
<sequence length="197" mass="21145">MKRRFFNSVLAGLGLSLGEGGVRAAGAATPVRVESFILHPNSWVPNNSVLPVILYRNALPTGGDDPAAAFEELFQKNGWPPQWRNGVYSFHHYHTLGHEVLGFSKGTAKLMLGGPGAREVDVQAGDIALLPAGTGHMNLESDAAFEVVGAYPPGQEFDIVRQKPDAAQRLRLESLPFPASDPVEGAGGSVSKLWKYQ</sequence>
<dbReference type="Gene3D" id="2.60.120.10">
    <property type="entry name" value="Jelly Rolls"/>
    <property type="match status" value="1"/>
</dbReference>
<dbReference type="EMBL" id="LHZU01000130">
    <property type="protein sequence ID" value="KXV59318.1"/>
    <property type="molecule type" value="Genomic_DNA"/>
</dbReference>
<dbReference type="InterPro" id="IPR011051">
    <property type="entry name" value="RmlC_Cupin_sf"/>
</dbReference>
<reference evidence="3" key="1">
    <citation type="submission" date="2014-09" db="EMBL/GenBank/DDBJ databases">
        <authorList>
            <person name="Illeghems K.G."/>
        </authorList>
    </citation>
    <scope>NUCLEOTIDE SEQUENCE [LARGE SCALE GENOMIC DNA]</scope>
    <source>
        <strain evidence="3">108B</strain>
    </source>
</reference>
<reference evidence="2 4" key="3">
    <citation type="submission" date="2015-06" db="EMBL/GenBank/DDBJ databases">
        <title>Improved classification and identification of acetic acid bacteria using matrix-assisted laser desorption/ionization time-of-flight mass spectrometry; Gluconobacter nephelii and Gluconobacter uchimurae are later heterotypic synonyms of Gluconobacter japonicus and Gluconobacter oxydans, respectively.</title>
        <authorList>
            <person name="Li L."/>
            <person name="Cleenwerck I."/>
            <person name="De Vuyst L."/>
            <person name="Vandamme P."/>
        </authorList>
    </citation>
    <scope>NUCLEOTIDE SEQUENCE [LARGE SCALE GENOMIC DNA]</scope>
    <source>
        <strain evidence="2 4">LMG 23690</strain>
    </source>
</reference>